<dbReference type="InParanoid" id="A0A0C3I1X6"/>
<evidence type="ECO:0000256" key="5">
    <source>
        <dbReference type="ARBA" id="ARBA00023136"/>
    </source>
</evidence>
<comment type="subcellular location">
    <subcellularLocation>
        <location evidence="1">Membrane</location>
        <topology evidence="1">Multi-pass membrane protein</topology>
    </subcellularLocation>
</comment>
<name>A0A0C3I1X6_OIDMZ</name>
<proteinExistence type="inferred from homology"/>
<dbReference type="AlphaFoldDB" id="A0A0C3I1X6"/>
<dbReference type="OrthoDB" id="430207at2759"/>
<dbReference type="PANTHER" id="PTHR11266:SF113">
    <property type="entry name" value="MEMBRANE PROTEIN, MPV17_PMP22 FAMILY, PUTATIVE (AFU_ORTHOLOGUE AFUA_1G13840)-RELATED"/>
    <property type="match status" value="1"/>
</dbReference>
<sequence>VLSKGIALYGRSQQKNPYRTQFVTSLVIYFLGDLSAQNISGEKYNPVRTGRALVISAFSSIPSYKWFMFLNDHFNYPSKILSLATKVIVNQIIFAPIFNTYFFGMQSLLSGDSLPEVWERIRRTVPTSLINSVKFWPAVTAFSFTFIEPQYRSIFAGGVAIGWQTYLSYLNRTAE</sequence>
<evidence type="ECO:0000256" key="4">
    <source>
        <dbReference type="ARBA" id="ARBA00022989"/>
    </source>
</evidence>
<keyword evidence="3" id="KW-0812">Transmembrane</keyword>
<evidence type="ECO:0000256" key="6">
    <source>
        <dbReference type="RuleBase" id="RU363053"/>
    </source>
</evidence>
<organism evidence="7 8">
    <name type="scientific">Oidiodendron maius (strain Zn)</name>
    <dbReference type="NCBI Taxonomy" id="913774"/>
    <lineage>
        <taxon>Eukaryota</taxon>
        <taxon>Fungi</taxon>
        <taxon>Dikarya</taxon>
        <taxon>Ascomycota</taxon>
        <taxon>Pezizomycotina</taxon>
        <taxon>Leotiomycetes</taxon>
        <taxon>Leotiomycetes incertae sedis</taxon>
        <taxon>Myxotrichaceae</taxon>
        <taxon>Oidiodendron</taxon>
    </lineage>
</organism>
<dbReference type="PANTHER" id="PTHR11266">
    <property type="entry name" value="PEROXISOMAL MEMBRANE PROTEIN 2, PXMP2 MPV17"/>
    <property type="match status" value="1"/>
</dbReference>
<evidence type="ECO:0000256" key="1">
    <source>
        <dbReference type="ARBA" id="ARBA00004141"/>
    </source>
</evidence>
<feature type="non-terminal residue" evidence="7">
    <location>
        <position position="175"/>
    </location>
</feature>
<keyword evidence="4" id="KW-1133">Transmembrane helix</keyword>
<reference evidence="7 8" key="1">
    <citation type="submission" date="2014-04" db="EMBL/GenBank/DDBJ databases">
        <authorList>
            <consortium name="DOE Joint Genome Institute"/>
            <person name="Kuo A."/>
            <person name="Martino E."/>
            <person name="Perotto S."/>
            <person name="Kohler A."/>
            <person name="Nagy L.G."/>
            <person name="Floudas D."/>
            <person name="Copeland A."/>
            <person name="Barry K.W."/>
            <person name="Cichocki N."/>
            <person name="Veneault-Fourrey C."/>
            <person name="LaButti K."/>
            <person name="Lindquist E.A."/>
            <person name="Lipzen A."/>
            <person name="Lundell T."/>
            <person name="Morin E."/>
            <person name="Murat C."/>
            <person name="Sun H."/>
            <person name="Tunlid A."/>
            <person name="Henrissat B."/>
            <person name="Grigoriev I.V."/>
            <person name="Hibbett D.S."/>
            <person name="Martin F."/>
            <person name="Nordberg H.P."/>
            <person name="Cantor M.N."/>
            <person name="Hua S.X."/>
        </authorList>
    </citation>
    <scope>NUCLEOTIDE SEQUENCE [LARGE SCALE GENOMIC DNA]</scope>
    <source>
        <strain evidence="7 8">Zn</strain>
    </source>
</reference>
<keyword evidence="5" id="KW-0472">Membrane</keyword>
<evidence type="ECO:0008006" key="9">
    <source>
        <dbReference type="Google" id="ProtNLM"/>
    </source>
</evidence>
<dbReference type="STRING" id="913774.A0A0C3I1X6"/>
<dbReference type="GO" id="GO:0016020">
    <property type="term" value="C:membrane"/>
    <property type="evidence" value="ECO:0007669"/>
    <property type="project" value="UniProtKB-SubCell"/>
</dbReference>
<dbReference type="InterPro" id="IPR007248">
    <property type="entry name" value="Mpv17_PMP22"/>
</dbReference>
<dbReference type="Pfam" id="PF04117">
    <property type="entry name" value="Mpv17_PMP22"/>
    <property type="match status" value="1"/>
</dbReference>
<dbReference type="HOGENOM" id="CLU_049109_10_2_1"/>
<evidence type="ECO:0000313" key="7">
    <source>
        <dbReference type="EMBL" id="KIN08432.1"/>
    </source>
</evidence>
<reference evidence="8" key="2">
    <citation type="submission" date="2015-01" db="EMBL/GenBank/DDBJ databases">
        <title>Evolutionary Origins and Diversification of the Mycorrhizal Mutualists.</title>
        <authorList>
            <consortium name="DOE Joint Genome Institute"/>
            <consortium name="Mycorrhizal Genomics Consortium"/>
            <person name="Kohler A."/>
            <person name="Kuo A."/>
            <person name="Nagy L.G."/>
            <person name="Floudas D."/>
            <person name="Copeland A."/>
            <person name="Barry K.W."/>
            <person name="Cichocki N."/>
            <person name="Veneault-Fourrey C."/>
            <person name="LaButti K."/>
            <person name="Lindquist E.A."/>
            <person name="Lipzen A."/>
            <person name="Lundell T."/>
            <person name="Morin E."/>
            <person name="Murat C."/>
            <person name="Riley R."/>
            <person name="Ohm R."/>
            <person name="Sun H."/>
            <person name="Tunlid A."/>
            <person name="Henrissat B."/>
            <person name="Grigoriev I.V."/>
            <person name="Hibbett D.S."/>
            <person name="Martin F."/>
        </authorList>
    </citation>
    <scope>NUCLEOTIDE SEQUENCE [LARGE SCALE GENOMIC DNA]</scope>
    <source>
        <strain evidence="8">Zn</strain>
    </source>
</reference>
<accession>A0A0C3I1X6</accession>
<evidence type="ECO:0000256" key="2">
    <source>
        <dbReference type="ARBA" id="ARBA00006824"/>
    </source>
</evidence>
<dbReference type="GO" id="GO:0005739">
    <property type="term" value="C:mitochondrion"/>
    <property type="evidence" value="ECO:0007669"/>
    <property type="project" value="TreeGrafter"/>
</dbReference>
<dbReference type="EMBL" id="KN832870">
    <property type="protein sequence ID" value="KIN08432.1"/>
    <property type="molecule type" value="Genomic_DNA"/>
</dbReference>
<comment type="similarity">
    <text evidence="2 6">Belongs to the peroxisomal membrane protein PXMP2/4 family.</text>
</comment>
<gene>
    <name evidence="7" type="ORF">OIDMADRAFT_83519</name>
</gene>
<evidence type="ECO:0000256" key="3">
    <source>
        <dbReference type="ARBA" id="ARBA00022692"/>
    </source>
</evidence>
<protein>
    <recommendedName>
        <fullName evidence="9">Mpv17/PMP22 family protein</fullName>
    </recommendedName>
</protein>
<dbReference type="Proteomes" id="UP000054321">
    <property type="component" value="Unassembled WGS sequence"/>
</dbReference>
<evidence type="ECO:0000313" key="8">
    <source>
        <dbReference type="Proteomes" id="UP000054321"/>
    </source>
</evidence>
<feature type="non-terminal residue" evidence="7">
    <location>
        <position position="1"/>
    </location>
</feature>
<keyword evidence="8" id="KW-1185">Reference proteome</keyword>